<dbReference type="EMBL" id="AP021875">
    <property type="protein sequence ID" value="BBO76477.1"/>
    <property type="molecule type" value="Genomic_DNA"/>
</dbReference>
<dbReference type="InterPro" id="IPR005358">
    <property type="entry name" value="Puta_zinc/iron-chelating_dom"/>
</dbReference>
<dbReference type="KEGG" id="dwd:DSCW_38940"/>
<sequence>MRMENNPKETPVAQPFWKTLSLAQMTRRQWEALCDGCGRCCLQKFQDGKTGKVTYTWVSCYLLDTRTCQCTDYDHRTILVPECLVLTPQQIPKLRWLPKTCTYRRLAEGKDLAPWHPLVSGDPESVHRAGISVRDKAISEENVHPEDVGYYAIGYRI</sequence>
<evidence type="ECO:0000313" key="2">
    <source>
        <dbReference type="Proteomes" id="UP000427769"/>
    </source>
</evidence>
<dbReference type="PANTHER" id="PTHR37421:SF1">
    <property type="entry name" value="UPF0260 PROTEIN YCGN"/>
    <property type="match status" value="1"/>
</dbReference>
<dbReference type="Pfam" id="PF03692">
    <property type="entry name" value="CxxCxxCC"/>
    <property type="match status" value="1"/>
</dbReference>
<dbReference type="PANTHER" id="PTHR37421">
    <property type="entry name" value="UPF0260 PROTEIN YCGN"/>
    <property type="match status" value="1"/>
</dbReference>
<dbReference type="AlphaFoldDB" id="A0A5K7ZKA9"/>
<dbReference type="HAMAP" id="MF_00676">
    <property type="entry name" value="UPF0260"/>
    <property type="match status" value="1"/>
</dbReference>
<dbReference type="Proteomes" id="UP000427769">
    <property type="component" value="Chromosome"/>
</dbReference>
<name>A0A5K7ZKA9_9BACT</name>
<dbReference type="NCBIfam" id="NF003501">
    <property type="entry name" value="PRK05170.1-5"/>
    <property type="match status" value="1"/>
</dbReference>
<gene>
    <name evidence="1" type="ORF">DSCW_38940</name>
</gene>
<evidence type="ECO:0000313" key="1">
    <source>
        <dbReference type="EMBL" id="BBO76477.1"/>
    </source>
</evidence>
<dbReference type="InterPro" id="IPR008228">
    <property type="entry name" value="UCP006173"/>
</dbReference>
<reference evidence="1 2" key="1">
    <citation type="submission" date="2019-11" db="EMBL/GenBank/DDBJ databases">
        <title>Comparative genomics of hydrocarbon-degrading Desulfosarcina strains.</title>
        <authorList>
            <person name="Watanabe M."/>
            <person name="Kojima H."/>
            <person name="Fukui M."/>
        </authorList>
    </citation>
    <scope>NUCLEOTIDE SEQUENCE [LARGE SCALE GENOMIC DNA]</scope>
    <source>
        <strain evidence="1 2">PP31</strain>
    </source>
</reference>
<dbReference type="PIRSF" id="PIRSF006173">
    <property type="entry name" value="UCP006173"/>
    <property type="match status" value="1"/>
</dbReference>
<organism evidence="1 2">
    <name type="scientific">Desulfosarcina widdelii</name>
    <dbReference type="NCBI Taxonomy" id="947919"/>
    <lineage>
        <taxon>Bacteria</taxon>
        <taxon>Pseudomonadati</taxon>
        <taxon>Thermodesulfobacteriota</taxon>
        <taxon>Desulfobacteria</taxon>
        <taxon>Desulfobacterales</taxon>
        <taxon>Desulfosarcinaceae</taxon>
        <taxon>Desulfosarcina</taxon>
    </lineage>
</organism>
<protein>
    <submittedName>
        <fullName evidence="1">UPF0260 protein</fullName>
    </submittedName>
</protein>
<accession>A0A5K7ZKA9</accession>
<proteinExistence type="inferred from homology"/>
<keyword evidence="2" id="KW-1185">Reference proteome</keyword>
<dbReference type="NCBIfam" id="NF003507">
    <property type="entry name" value="PRK05170.2-5"/>
    <property type="match status" value="1"/>
</dbReference>